<dbReference type="EMBL" id="CP046176">
    <property type="protein sequence ID" value="QJR79205.1"/>
    <property type="molecule type" value="Genomic_DNA"/>
</dbReference>
<name>A0A858XUK3_9BACT</name>
<gene>
    <name evidence="3" type="ORF">GKD17_13635</name>
</gene>
<sequence>MQTINSFNEAAGQSVFHVHIHLIPRYKGDVENPKGGVRGNSKQAEILILFYR</sequence>
<accession>A0A858XUK3</accession>
<evidence type="ECO:0000259" key="2">
    <source>
        <dbReference type="PROSITE" id="PS51084"/>
    </source>
</evidence>
<dbReference type="RefSeq" id="WP_080549505.1">
    <property type="nucleotide sequence ID" value="NZ_CP046176.1"/>
</dbReference>
<evidence type="ECO:0000313" key="3">
    <source>
        <dbReference type="EMBL" id="QJR79205.1"/>
    </source>
</evidence>
<dbReference type="Pfam" id="PF01230">
    <property type="entry name" value="HIT"/>
    <property type="match status" value="1"/>
</dbReference>
<proteinExistence type="predicted"/>
<dbReference type="AlphaFoldDB" id="A0A858XUK3"/>
<feature type="domain" description="HIT" evidence="2">
    <location>
        <begin position="1"/>
        <end position="32"/>
    </location>
</feature>
<dbReference type="InterPro" id="IPR011146">
    <property type="entry name" value="HIT-like"/>
</dbReference>
<evidence type="ECO:0000256" key="1">
    <source>
        <dbReference type="PROSITE-ProRule" id="PRU00464"/>
    </source>
</evidence>
<feature type="short sequence motif" description="Histidine triad motif" evidence="1">
    <location>
        <begin position="17"/>
        <end position="21"/>
    </location>
</feature>
<dbReference type="PROSITE" id="PS51084">
    <property type="entry name" value="HIT_2"/>
    <property type="match status" value="1"/>
</dbReference>
<evidence type="ECO:0000313" key="4">
    <source>
        <dbReference type="Proteomes" id="UP000500949"/>
    </source>
</evidence>
<dbReference type="SUPFAM" id="SSF54197">
    <property type="entry name" value="HIT-like"/>
    <property type="match status" value="1"/>
</dbReference>
<dbReference type="Proteomes" id="UP000500949">
    <property type="component" value="Chromosome"/>
</dbReference>
<organism evidence="3 4">
    <name type="scientific">Phocaeicola dorei</name>
    <dbReference type="NCBI Taxonomy" id="357276"/>
    <lineage>
        <taxon>Bacteria</taxon>
        <taxon>Pseudomonadati</taxon>
        <taxon>Bacteroidota</taxon>
        <taxon>Bacteroidia</taxon>
        <taxon>Bacteroidales</taxon>
        <taxon>Bacteroidaceae</taxon>
        <taxon>Phocaeicola</taxon>
    </lineage>
</organism>
<protein>
    <submittedName>
        <fullName evidence="3">HIT domain-containing protein</fullName>
    </submittedName>
</protein>
<reference evidence="3 4" key="1">
    <citation type="submission" date="2019-11" db="EMBL/GenBank/DDBJ databases">
        <title>Complete genome sequence of Bacteroides dorei DSM 17855.</title>
        <authorList>
            <person name="Russell J.T."/>
        </authorList>
    </citation>
    <scope>NUCLEOTIDE SEQUENCE [LARGE SCALE GENOMIC DNA]</scope>
    <source>
        <strain evidence="3 4">DSM 17855</strain>
    </source>
</reference>
<dbReference type="Gene3D" id="3.30.428.10">
    <property type="entry name" value="HIT-like"/>
    <property type="match status" value="1"/>
</dbReference>
<dbReference type="InterPro" id="IPR036265">
    <property type="entry name" value="HIT-like_sf"/>
</dbReference>
<dbReference type="GO" id="GO:0003824">
    <property type="term" value="F:catalytic activity"/>
    <property type="evidence" value="ECO:0007669"/>
    <property type="project" value="InterPro"/>
</dbReference>
<dbReference type="GeneID" id="94041508"/>